<dbReference type="Pfam" id="PF20130">
    <property type="entry name" value="DUF6520"/>
    <property type="match status" value="1"/>
</dbReference>
<reference evidence="3" key="1">
    <citation type="submission" date="2016-10" db="EMBL/GenBank/DDBJ databases">
        <authorList>
            <person name="Varghese N."/>
            <person name="Submissions S."/>
        </authorList>
    </citation>
    <scope>NUCLEOTIDE SEQUENCE [LARGE SCALE GENOMIC DNA]</scope>
    <source>
        <strain evidence="3">CGMCC 1.10370</strain>
    </source>
</reference>
<evidence type="ECO:0000313" key="3">
    <source>
        <dbReference type="Proteomes" id="UP000199672"/>
    </source>
</evidence>
<accession>A0A1I1LI32</accession>
<dbReference type="InterPro" id="IPR045391">
    <property type="entry name" value="DUF6520"/>
</dbReference>
<evidence type="ECO:0000256" key="1">
    <source>
        <dbReference type="SAM" id="SignalP"/>
    </source>
</evidence>
<gene>
    <name evidence="2" type="ORF">SAMN05216297_10229</name>
</gene>
<dbReference type="RefSeq" id="WP_091490756.1">
    <property type="nucleotide sequence ID" value="NZ_FOMH01000002.1"/>
</dbReference>
<name>A0A1I1LI32_9FLAO</name>
<proteinExistence type="predicted"/>
<evidence type="ECO:0000313" key="2">
    <source>
        <dbReference type="EMBL" id="SFC72616.1"/>
    </source>
</evidence>
<keyword evidence="1" id="KW-0732">Signal</keyword>
<dbReference type="AlphaFoldDB" id="A0A1I1LI32"/>
<organism evidence="2 3">
    <name type="scientific">Flavobacterium phragmitis</name>
    <dbReference type="NCBI Taxonomy" id="739143"/>
    <lineage>
        <taxon>Bacteria</taxon>
        <taxon>Pseudomonadati</taxon>
        <taxon>Bacteroidota</taxon>
        <taxon>Flavobacteriia</taxon>
        <taxon>Flavobacteriales</taxon>
        <taxon>Flavobacteriaceae</taxon>
        <taxon>Flavobacterium</taxon>
    </lineage>
</organism>
<keyword evidence="3" id="KW-1185">Reference proteome</keyword>
<evidence type="ECO:0008006" key="4">
    <source>
        <dbReference type="Google" id="ProtNLM"/>
    </source>
</evidence>
<dbReference type="OrthoDB" id="1361249at2"/>
<dbReference type="EMBL" id="FOMH01000002">
    <property type="protein sequence ID" value="SFC72616.1"/>
    <property type="molecule type" value="Genomic_DNA"/>
</dbReference>
<dbReference type="Proteomes" id="UP000199672">
    <property type="component" value="Unassembled WGS sequence"/>
</dbReference>
<feature type="signal peptide" evidence="1">
    <location>
        <begin position="1"/>
        <end position="23"/>
    </location>
</feature>
<feature type="chain" id="PRO_5011663935" description="NVEALA protein" evidence="1">
    <location>
        <begin position="24"/>
        <end position="88"/>
    </location>
</feature>
<protein>
    <recommendedName>
        <fullName evidence="4">NVEALA protein</fullName>
    </recommendedName>
</protein>
<sequence>MKTNFKKMIPMAVAVLGISGAFVTTSMQKASSTLTPRLGYVLDENDDCNIAVQCDTNPNEICQHTDGQRAFGKDDQGNCNVTLFKPSN</sequence>